<proteinExistence type="predicted"/>
<keyword evidence="1" id="KW-1133">Transmembrane helix</keyword>
<evidence type="ECO:0000313" key="2">
    <source>
        <dbReference type="EMBL" id="MDI9861470.1"/>
    </source>
</evidence>
<reference evidence="2 3" key="1">
    <citation type="submission" date="2023-05" db="EMBL/GenBank/DDBJ databases">
        <title>Novel species of genus Flectobacillus isolated from stream in China.</title>
        <authorList>
            <person name="Lu H."/>
        </authorList>
    </citation>
    <scope>NUCLEOTIDE SEQUENCE [LARGE SCALE GENOMIC DNA]</scope>
    <source>
        <strain evidence="2 3">KCTC 42575</strain>
    </source>
</reference>
<comment type="caution">
    <text evidence="2">The sequence shown here is derived from an EMBL/GenBank/DDBJ whole genome shotgun (WGS) entry which is preliminary data.</text>
</comment>
<gene>
    <name evidence="2" type="ORF">QM524_19785</name>
</gene>
<sequence length="151" mass="17315">MKAPQFILYVVFLICSSFLSKAQFISIDEARHKEVKKAEKAGLFVDIHQDEKNPLIYKILINHTQSESIMTYLRPRNSADFIEQKEANLKDSHVMLNLHLAGLEDGEYTFVVKTNNQFFIKHFLITSGDLVCEKVGGKEVLSINRQIQTVD</sequence>
<dbReference type="RefSeq" id="WP_166579777.1">
    <property type="nucleotide sequence ID" value="NZ_JASHIF010000020.1"/>
</dbReference>
<organism evidence="2 3">
    <name type="scientific">Flectobacillus roseus</name>
    <dbReference type="NCBI Taxonomy" id="502259"/>
    <lineage>
        <taxon>Bacteria</taxon>
        <taxon>Pseudomonadati</taxon>
        <taxon>Bacteroidota</taxon>
        <taxon>Cytophagia</taxon>
        <taxon>Cytophagales</taxon>
        <taxon>Flectobacillaceae</taxon>
        <taxon>Flectobacillus</taxon>
    </lineage>
</organism>
<feature type="transmembrane region" description="Helical" evidence="1">
    <location>
        <begin position="6"/>
        <end position="27"/>
    </location>
</feature>
<evidence type="ECO:0000313" key="3">
    <source>
        <dbReference type="Proteomes" id="UP001236507"/>
    </source>
</evidence>
<keyword evidence="1" id="KW-0812">Transmembrane</keyword>
<evidence type="ECO:0000256" key="1">
    <source>
        <dbReference type="SAM" id="Phobius"/>
    </source>
</evidence>
<accession>A0ABT6YD04</accession>
<keyword evidence="1" id="KW-0472">Membrane</keyword>
<keyword evidence="3" id="KW-1185">Reference proteome</keyword>
<dbReference type="Proteomes" id="UP001236507">
    <property type="component" value="Unassembled WGS sequence"/>
</dbReference>
<name>A0ABT6YD04_9BACT</name>
<dbReference type="EMBL" id="JASHIF010000020">
    <property type="protein sequence ID" value="MDI9861470.1"/>
    <property type="molecule type" value="Genomic_DNA"/>
</dbReference>
<protein>
    <submittedName>
        <fullName evidence="2">Uncharacterized protein</fullName>
    </submittedName>
</protein>